<dbReference type="SUPFAM" id="SSF69572">
    <property type="entry name" value="Activating enzymes of the ubiquitin-like proteins"/>
    <property type="match status" value="1"/>
</dbReference>
<dbReference type="Gene3D" id="3.40.50.720">
    <property type="entry name" value="NAD(P)-binding Rossmann-like Domain"/>
    <property type="match status" value="3"/>
</dbReference>
<dbReference type="KEGG" id="spao:SPAR_P02600"/>
<reference evidence="6" key="1">
    <citation type="journal article" date="2017" name="Nat. Genet.">
        <title>Contrasting evolutionary genome dynamics between domesticated and wild yeasts.</title>
        <authorList>
            <person name="Yue J.X."/>
            <person name="Li J."/>
            <person name="Aigrain L."/>
            <person name="Hallin J."/>
            <person name="Persson K."/>
            <person name="Oliver K."/>
            <person name="Bergstrom A."/>
            <person name="Coupland P."/>
            <person name="Warringer J."/>
            <person name="Lagomarsino M.C."/>
            <person name="Fischer G."/>
            <person name="Durbin R."/>
            <person name="Liti G."/>
        </authorList>
    </citation>
    <scope>NUCLEOTIDE SEQUENCE</scope>
    <source>
        <strain evidence="6">CBS432</strain>
    </source>
</reference>
<protein>
    <recommendedName>
        <fullName evidence="4">NEDD8-activating enzyme E1 regulatory subunit</fullName>
    </recommendedName>
</protein>
<dbReference type="VEuPathDB" id="FungiDB:SPAR_P02600"/>
<dbReference type="InterPro" id="IPR030667">
    <property type="entry name" value="APP-BP1"/>
</dbReference>
<comment type="function">
    <text evidence="4">Regulatory subunit of the dimeric UBA3-ULA1 E1 enzyme.</text>
</comment>
<dbReference type="PIRSF" id="PIRSF039099">
    <property type="entry name" value="APP-BP1"/>
    <property type="match status" value="1"/>
</dbReference>
<comment type="pathway">
    <text evidence="1 4">Protein modification; protein neddylation.</text>
</comment>
<organism evidence="6">
    <name type="scientific">Saccharomyces paradoxus</name>
    <name type="common">Yeast</name>
    <name type="synonym">Saccharomyces douglasii</name>
    <dbReference type="NCBI Taxonomy" id="27291"/>
    <lineage>
        <taxon>Eukaryota</taxon>
        <taxon>Fungi</taxon>
        <taxon>Dikarya</taxon>
        <taxon>Ascomycota</taxon>
        <taxon>Saccharomycotina</taxon>
        <taxon>Saccharomycetes</taxon>
        <taxon>Saccharomycetales</taxon>
        <taxon>Saccharomycetaceae</taxon>
        <taxon>Saccharomyces</taxon>
    </lineage>
</organism>
<evidence type="ECO:0000256" key="5">
    <source>
        <dbReference type="SAM" id="Coils"/>
    </source>
</evidence>
<sequence length="462" mass="52500">MERYDRQLRLWGAVGQDSLNRSRVCVIGPATPLLQEVIKNLVLAGISSLTWLKVKYAVPSGALFLAQLKKDLERLASKQLEYEENDLEKTLQQLQYDWARFSVVILTCIGDQTTILDLNEVRRQRGTNFPPVLNTFVSGFYGYMNLVLSETHFVLQAHPDSKKYDLRLQKPWPELINYVNTFDLSKMDIPTFSGIPYIVLLMKCIAKLGKGGNTGRITIGQVKNALNQICFPLGNDVIYEPNYVEAKRYAYLACSQNDCCKELDDLLRNLEISDYGNDWHDTYNYEIFTLLLALKKIAEENGELSFQPLTGALPDMESTTENYIRLKTLYEVKAKLDKSCVEQILARGKKKVSQDVLNTFCSHYGEVRKILPPKSDLLGIFSTSNTLLDALVMVQFWEQSTVTSEPKDEFIGLRVDDNYPVMAFFGGAVAQEAIKLITHHYVPIDNLFLYNGIDNSSATYKI</sequence>
<dbReference type="UniPathway" id="UPA00885"/>
<accession>A0A8B8V176</accession>
<keyword evidence="3 4" id="KW-0833">Ubl conjugation pathway</keyword>
<name>A0A8B8V176_SACPA</name>
<dbReference type="GO" id="GO:0045116">
    <property type="term" value="P:protein neddylation"/>
    <property type="evidence" value="ECO:0007669"/>
    <property type="project" value="UniProtKB-UniRule"/>
</dbReference>
<evidence type="ECO:0000256" key="4">
    <source>
        <dbReference type="PIRNR" id="PIRNR039099"/>
    </source>
</evidence>
<dbReference type="InterPro" id="IPR035985">
    <property type="entry name" value="Ubiquitin-activating_enz"/>
</dbReference>
<dbReference type="PANTHER" id="PTHR10953">
    <property type="entry name" value="UBIQUITIN-ACTIVATING ENZYME E1"/>
    <property type="match status" value="1"/>
</dbReference>
<dbReference type="GO" id="GO:0019781">
    <property type="term" value="F:NEDD8 activating enzyme activity"/>
    <property type="evidence" value="ECO:0007669"/>
    <property type="project" value="UniProtKB-UniRule"/>
</dbReference>
<dbReference type="OrthoDB" id="1708823at2759"/>
<dbReference type="RefSeq" id="XP_033769757.1">
    <property type="nucleotide sequence ID" value="XM_033913866.1"/>
</dbReference>
<proteinExistence type="inferred from homology"/>
<dbReference type="PANTHER" id="PTHR10953:SF29">
    <property type="entry name" value="NEDD8-ACTIVATING ENZYME E1 REGULATORY SUBUNIT"/>
    <property type="match status" value="1"/>
</dbReference>
<evidence type="ECO:0000256" key="3">
    <source>
        <dbReference type="ARBA" id="ARBA00022786"/>
    </source>
</evidence>
<dbReference type="InterPro" id="IPR045886">
    <property type="entry name" value="ThiF/MoeB/HesA"/>
</dbReference>
<dbReference type="GO" id="GO:0005737">
    <property type="term" value="C:cytoplasm"/>
    <property type="evidence" value="ECO:0007669"/>
    <property type="project" value="TreeGrafter"/>
</dbReference>
<gene>
    <name evidence="6" type="primary">ULA1</name>
    <name evidence="6" type="ORF">SPAR_P02600</name>
</gene>
<comment type="similarity">
    <text evidence="2 4">Belongs to the ubiquitin-activating E1 family. ULA1 subfamily.</text>
</comment>
<reference evidence="6" key="2">
    <citation type="submission" date="2020-01" db="EMBL/GenBank/DDBJ databases">
        <title>Population-level Yeast Reference Genomes.</title>
        <authorList>
            <person name="Yue J.-X."/>
        </authorList>
    </citation>
    <scope>NUCLEOTIDE SEQUENCE</scope>
    <source>
        <strain evidence="6">CBS432</strain>
    </source>
</reference>
<dbReference type="AlphaFoldDB" id="A0A8B8V176"/>
<evidence type="ECO:0000313" key="6">
    <source>
        <dbReference type="RefSeq" id="XP_033769757.1"/>
    </source>
</evidence>
<feature type="coiled-coil region" evidence="5">
    <location>
        <begin position="65"/>
        <end position="97"/>
    </location>
</feature>
<evidence type="ECO:0000256" key="2">
    <source>
        <dbReference type="ARBA" id="ARBA00006868"/>
    </source>
</evidence>
<reference evidence="6" key="4">
    <citation type="submission" date="2025-08" db="UniProtKB">
        <authorList>
            <consortium name="RefSeq"/>
        </authorList>
    </citation>
    <scope>IDENTIFICATION</scope>
    <source>
        <strain evidence="6">CBS432</strain>
    </source>
</reference>
<dbReference type="GeneID" id="54634202"/>
<keyword evidence="5" id="KW-0175">Coiled coil</keyword>
<reference evidence="6" key="3">
    <citation type="submission" date="2025-07" db="EMBL/GenBank/DDBJ databases">
        <authorList>
            <consortium name="NCBI Genome Project"/>
        </authorList>
    </citation>
    <scope>NUCLEOTIDE SEQUENCE</scope>
    <source>
        <strain evidence="6">CBS432</strain>
    </source>
</reference>
<evidence type="ECO:0000256" key="1">
    <source>
        <dbReference type="ARBA" id="ARBA00005032"/>
    </source>
</evidence>